<feature type="transmembrane region" description="Helical" evidence="1">
    <location>
        <begin position="6"/>
        <end position="30"/>
    </location>
</feature>
<protein>
    <submittedName>
        <fullName evidence="2">Uncharacterized protein</fullName>
    </submittedName>
</protein>
<name>A0A1G2B7P2_9BACT</name>
<dbReference type="Proteomes" id="UP000176952">
    <property type="component" value="Unassembled WGS sequence"/>
</dbReference>
<keyword evidence="1" id="KW-0472">Membrane</keyword>
<gene>
    <name evidence="2" type="ORF">A3F54_00435</name>
</gene>
<dbReference type="AlphaFoldDB" id="A0A1G2B7P2"/>
<sequence>MQIPFLTFFVIYLLGLFMFLLLALINIYHIIRFGWFSLAARFITLIFVLISIGIAAITAMFLLPIPWSDSFGLVQLVSFF</sequence>
<keyword evidence="1" id="KW-0812">Transmembrane</keyword>
<keyword evidence="1" id="KW-1133">Transmembrane helix</keyword>
<feature type="transmembrane region" description="Helical" evidence="1">
    <location>
        <begin position="42"/>
        <end position="63"/>
    </location>
</feature>
<evidence type="ECO:0000313" key="3">
    <source>
        <dbReference type="Proteomes" id="UP000176952"/>
    </source>
</evidence>
<proteinExistence type="predicted"/>
<comment type="caution">
    <text evidence="2">The sequence shown here is derived from an EMBL/GenBank/DDBJ whole genome shotgun (WGS) entry which is preliminary data.</text>
</comment>
<organism evidence="2 3">
    <name type="scientific">Candidatus Kerfeldbacteria bacterium RIFCSPHIGHO2_12_FULL_48_17</name>
    <dbReference type="NCBI Taxonomy" id="1798542"/>
    <lineage>
        <taxon>Bacteria</taxon>
        <taxon>Candidatus Kerfeldiibacteriota</taxon>
    </lineage>
</organism>
<dbReference type="EMBL" id="MHKD01000012">
    <property type="protein sequence ID" value="OGY84629.1"/>
    <property type="molecule type" value="Genomic_DNA"/>
</dbReference>
<dbReference type="STRING" id="1798542.A3F54_00435"/>
<accession>A0A1G2B7P2</accession>
<reference evidence="2 3" key="1">
    <citation type="journal article" date="2016" name="Nat. Commun.">
        <title>Thousands of microbial genomes shed light on interconnected biogeochemical processes in an aquifer system.</title>
        <authorList>
            <person name="Anantharaman K."/>
            <person name="Brown C.T."/>
            <person name="Hug L.A."/>
            <person name="Sharon I."/>
            <person name="Castelle C.J."/>
            <person name="Probst A.J."/>
            <person name="Thomas B.C."/>
            <person name="Singh A."/>
            <person name="Wilkins M.J."/>
            <person name="Karaoz U."/>
            <person name="Brodie E.L."/>
            <person name="Williams K.H."/>
            <person name="Hubbard S.S."/>
            <person name="Banfield J.F."/>
        </authorList>
    </citation>
    <scope>NUCLEOTIDE SEQUENCE [LARGE SCALE GENOMIC DNA]</scope>
</reference>
<evidence type="ECO:0000256" key="1">
    <source>
        <dbReference type="SAM" id="Phobius"/>
    </source>
</evidence>
<evidence type="ECO:0000313" key="2">
    <source>
        <dbReference type="EMBL" id="OGY84629.1"/>
    </source>
</evidence>